<accession>A0ACB5UIW8</accession>
<evidence type="ECO:0000313" key="1">
    <source>
        <dbReference type="EMBL" id="GMQ62483.1"/>
    </source>
</evidence>
<keyword evidence="2" id="KW-1185">Reference proteome</keyword>
<proteinExistence type="predicted"/>
<protein>
    <submittedName>
        <fullName evidence="1">Radical SAM protein</fullName>
    </submittedName>
</protein>
<evidence type="ECO:0000313" key="2">
    <source>
        <dbReference type="Proteomes" id="UP001374599"/>
    </source>
</evidence>
<reference evidence="1" key="1">
    <citation type="submission" date="2023-09" db="EMBL/GenBank/DDBJ databases">
        <title>Vallitalea sediminicola and Vallitalea maricola sp. nov., anaerobic bacteria isolated from marine sediment.</title>
        <authorList>
            <person name="Hirano S."/>
            <person name="Maeda A."/>
            <person name="Terahara T."/>
            <person name="Mori K."/>
            <person name="Hamada M."/>
            <person name="Matsumoto R."/>
            <person name="Kobayashi T."/>
        </authorList>
    </citation>
    <scope>NUCLEOTIDE SEQUENCE</scope>
    <source>
        <strain evidence="1">AN17-2</strain>
    </source>
</reference>
<organism evidence="1 2">
    <name type="scientific">Vallitalea maricola</name>
    <dbReference type="NCBI Taxonomy" id="3074433"/>
    <lineage>
        <taxon>Bacteria</taxon>
        <taxon>Bacillati</taxon>
        <taxon>Bacillota</taxon>
        <taxon>Clostridia</taxon>
        <taxon>Lachnospirales</taxon>
        <taxon>Vallitaleaceae</taxon>
        <taxon>Vallitalea</taxon>
    </lineage>
</organism>
<sequence>MLENNSFSLPTNLFLSITNRCNLKCPHCYLDSSAQYNDLDTKAWIKIARDTAKAKIFSIVITGGEPLVRKDFIDIIEAFDKWQTLKLNTNATLITDKIAKFIAGRFLTVMVSIDGPQLIHDSIRGKGSYNKTVQGLKMLMNYVDKSKIYINCTISKKNAKYMEHTINDMLSLGINNLMFGEAINVGRLDSQDNDQFSLSIIDKLYIANKIKFLQNKYGKEIDISTDYFEDYINLFKSITDWSYSGLSDIPLINCGAGFKSAAILYDGYMVPCNMLSQDFCDDEDNVLGHSIENIWKHSKRFIQWRDQKNIKISDICTECELKSRCYGGCRAESYYKYKNLKNRCDSNCIINEVDKQII</sequence>
<dbReference type="EMBL" id="BTPU01000026">
    <property type="protein sequence ID" value="GMQ62483.1"/>
    <property type="molecule type" value="Genomic_DNA"/>
</dbReference>
<dbReference type="Proteomes" id="UP001374599">
    <property type="component" value="Unassembled WGS sequence"/>
</dbReference>
<name>A0ACB5UIW8_9FIRM</name>
<comment type="caution">
    <text evidence="1">The sequence shown here is derived from an EMBL/GenBank/DDBJ whole genome shotgun (WGS) entry which is preliminary data.</text>
</comment>
<gene>
    <name evidence="1" type="ORF">AN2V17_17150</name>
</gene>